<proteinExistence type="predicted"/>
<keyword evidence="2" id="KW-1185">Reference proteome</keyword>
<accession>A0A0U3CH68</accession>
<evidence type="ECO:0000313" key="1">
    <source>
        <dbReference type="EMBL" id="ALV08024.1"/>
    </source>
</evidence>
<organism evidence="1 2">
    <name type="scientific">Roseateles depolymerans</name>
    <dbReference type="NCBI Taxonomy" id="76731"/>
    <lineage>
        <taxon>Bacteria</taxon>
        <taxon>Pseudomonadati</taxon>
        <taxon>Pseudomonadota</taxon>
        <taxon>Betaproteobacteria</taxon>
        <taxon>Burkholderiales</taxon>
        <taxon>Sphaerotilaceae</taxon>
        <taxon>Roseateles</taxon>
    </lineage>
</organism>
<dbReference type="KEGG" id="rdp:RD2015_3568"/>
<reference evidence="1 2" key="1">
    <citation type="submission" date="2015-12" db="EMBL/GenBank/DDBJ databases">
        <title>Complete genome of Roseateles depolymerans KCTC 42856.</title>
        <authorList>
            <person name="Kim K.M."/>
        </authorList>
    </citation>
    <scope>NUCLEOTIDE SEQUENCE [LARGE SCALE GENOMIC DNA]</scope>
    <source>
        <strain evidence="1 2">KCTC 42856</strain>
    </source>
</reference>
<gene>
    <name evidence="1" type="ORF">RD2015_3568</name>
</gene>
<dbReference type="RefSeq" id="WP_058936052.1">
    <property type="nucleotide sequence ID" value="NZ_CP013729.1"/>
</dbReference>
<dbReference type="AlphaFoldDB" id="A0A0U3CH68"/>
<dbReference type="EMBL" id="CP013729">
    <property type="protein sequence ID" value="ALV08024.1"/>
    <property type="molecule type" value="Genomic_DNA"/>
</dbReference>
<dbReference type="OrthoDB" id="8897210at2"/>
<dbReference type="PROSITE" id="PS51257">
    <property type="entry name" value="PROKAR_LIPOPROTEIN"/>
    <property type="match status" value="1"/>
</dbReference>
<name>A0A0U3CH68_9BURK</name>
<sequence precursor="true">MKHTLRTTAAVATLLACGLAFAQTTTPAPKADAKNAKVSKPVVEKPKQKLMTRDELRSCLQEDKALIDEGVSLKAKEKEVLAQRDSLKAEKAEQDKGEQEMQTRSKDIKAEIESLNAFAADIQANAAKMEKDQLKAKQEEYQARANTLQPKIDAFNKERNERAEKYKAFNDRVDAQGKALDAFNESVETLQDKRDDWKKRCANRPYDEADEAAVKKELGLKK</sequence>
<dbReference type="Proteomes" id="UP000060699">
    <property type="component" value="Chromosome"/>
</dbReference>
<protein>
    <submittedName>
        <fullName evidence="1">Uncharacterized protein</fullName>
    </submittedName>
</protein>
<evidence type="ECO:0000313" key="2">
    <source>
        <dbReference type="Proteomes" id="UP000060699"/>
    </source>
</evidence>